<evidence type="ECO:0000256" key="10">
    <source>
        <dbReference type="SAM" id="Coils"/>
    </source>
</evidence>
<feature type="region of interest" description="Disordered" evidence="11">
    <location>
        <begin position="83"/>
        <end position="123"/>
    </location>
</feature>
<protein>
    <submittedName>
        <fullName evidence="12">Transcription factor</fullName>
    </submittedName>
</protein>
<dbReference type="GO" id="GO:0008270">
    <property type="term" value="F:zinc ion binding"/>
    <property type="evidence" value="ECO:0007669"/>
    <property type="project" value="UniProtKB-KW"/>
</dbReference>
<dbReference type="EMBL" id="GEDV01009107">
    <property type="protein sequence ID" value="JAP79450.1"/>
    <property type="molecule type" value="Transcribed_RNA"/>
</dbReference>
<evidence type="ECO:0000256" key="7">
    <source>
        <dbReference type="ARBA" id="ARBA00023015"/>
    </source>
</evidence>
<dbReference type="Gene3D" id="4.10.320.30">
    <property type="match status" value="2"/>
</dbReference>
<feature type="region of interest" description="Disordered" evidence="11">
    <location>
        <begin position="49"/>
        <end position="68"/>
    </location>
</feature>
<dbReference type="AlphaFoldDB" id="A0A131YLY8"/>
<evidence type="ECO:0000256" key="8">
    <source>
        <dbReference type="ARBA" id="ARBA00023163"/>
    </source>
</evidence>
<keyword evidence="7" id="KW-0805">Transcription regulation</keyword>
<accession>A0A131YLY8</accession>
<comment type="subcellular location">
    <subcellularLocation>
        <location evidence="1">Nucleus</location>
    </subcellularLocation>
</comment>
<evidence type="ECO:0000256" key="3">
    <source>
        <dbReference type="ARBA" id="ARBA00022723"/>
    </source>
</evidence>
<evidence type="ECO:0000256" key="9">
    <source>
        <dbReference type="ARBA" id="ARBA00023242"/>
    </source>
</evidence>
<feature type="coiled-coil region" evidence="10">
    <location>
        <begin position="279"/>
        <end position="327"/>
    </location>
</feature>
<keyword evidence="10" id="KW-0175">Coiled coil</keyword>
<evidence type="ECO:0000256" key="4">
    <source>
        <dbReference type="ARBA" id="ARBA00022737"/>
    </source>
</evidence>
<feature type="compositionally biased region" description="Polar residues" evidence="11">
    <location>
        <begin position="17"/>
        <end position="26"/>
    </location>
</feature>
<dbReference type="PANTHER" id="PTHR10816:SF15">
    <property type="entry name" value="MYELIN TRANSCRIPTION FACTOR 1-LIKE PROTEIN"/>
    <property type="match status" value="1"/>
</dbReference>
<dbReference type="Pfam" id="PF01530">
    <property type="entry name" value="zf-C2HC"/>
    <property type="match status" value="2"/>
</dbReference>
<keyword evidence="5" id="KW-0863">Zinc-finger</keyword>
<keyword evidence="3" id="KW-0479">Metal-binding</keyword>
<dbReference type="InterPro" id="IPR002515">
    <property type="entry name" value="Znf_C2H2C"/>
</dbReference>
<dbReference type="GO" id="GO:0000981">
    <property type="term" value="F:DNA-binding transcription factor activity, RNA polymerase II-specific"/>
    <property type="evidence" value="ECO:0007669"/>
    <property type="project" value="TreeGrafter"/>
</dbReference>
<keyword evidence="4" id="KW-0677">Repeat</keyword>
<dbReference type="FunFam" id="4.10.320.30:FF:000001">
    <property type="entry name" value="Myelin transcription factor 1-like, a"/>
    <property type="match status" value="2"/>
</dbReference>
<dbReference type="PANTHER" id="PTHR10816">
    <property type="entry name" value="MYELIN TRANSCRIPTION FACTOR 1-RELATED"/>
    <property type="match status" value="1"/>
</dbReference>
<proteinExistence type="inferred from homology"/>
<comment type="similarity">
    <text evidence="2">Belongs to the MYT1 family.</text>
</comment>
<evidence type="ECO:0000256" key="1">
    <source>
        <dbReference type="ARBA" id="ARBA00004123"/>
    </source>
</evidence>
<sequence>MSPVPNRPIAPKPKDQMTVTVKQRLSPSPPLEQPPGVVGMGTAAVNLSKRQEALGDLPPAPPSGVRHIHPALDLPLVPRHSLPGCGLQERPPMQGPHQELNLSGCPRSNKPKKAAAGREDKPDAEPLRLSMCVQSPTLDYHSPPTGDSFCWKADRSQGKSCPIPGCDGSGHVTGKFQSHRSASGCPLANRSKLRHEVVGVDGRPIKTEGASCPTPGCDGSGHANGSFLTHRSLSGCPRATQAMKKAKMAADDPKPQPEPGPVVPGMPGGVPGMDNDADIRALEEEILELQEYNAKVESEMIRLRTDITQMEQQIRMTERDNQALSQRAGSLNEYYDSLKHNFISLLDRIPQLEEKPTPDNFDCYLSRLQALCVDSTHRPPGLGGPNGSSPPNDSNRALFTSVRQALHDFTLPLQQPSGWIRS</sequence>
<keyword evidence="9" id="KW-0539">Nucleus</keyword>
<reference evidence="12" key="1">
    <citation type="journal article" date="2016" name="Ticks Tick Borne Dis.">
        <title>De novo assembly and annotation of the salivary gland transcriptome of Rhipicephalus appendiculatus male and female ticks during blood feeding.</title>
        <authorList>
            <person name="de Castro M.H."/>
            <person name="de Klerk D."/>
            <person name="Pienaar R."/>
            <person name="Latif A.A."/>
            <person name="Rees D.J."/>
            <person name="Mans B.J."/>
        </authorList>
    </citation>
    <scope>NUCLEOTIDE SEQUENCE</scope>
    <source>
        <tissue evidence="12">Salivary glands</tissue>
    </source>
</reference>
<dbReference type="GO" id="GO:0007399">
    <property type="term" value="P:nervous system development"/>
    <property type="evidence" value="ECO:0007669"/>
    <property type="project" value="UniProtKB-KW"/>
</dbReference>
<dbReference type="SUPFAM" id="SSF103637">
    <property type="entry name" value="CCHHC domain"/>
    <property type="match status" value="2"/>
</dbReference>
<dbReference type="InterPro" id="IPR036060">
    <property type="entry name" value="Znf_C2H2C_sf"/>
</dbReference>
<keyword evidence="8" id="KW-0804">Transcription</keyword>
<organism evidence="12">
    <name type="scientific">Rhipicephalus appendiculatus</name>
    <name type="common">Brown ear tick</name>
    <dbReference type="NCBI Taxonomy" id="34631"/>
    <lineage>
        <taxon>Eukaryota</taxon>
        <taxon>Metazoa</taxon>
        <taxon>Ecdysozoa</taxon>
        <taxon>Arthropoda</taxon>
        <taxon>Chelicerata</taxon>
        <taxon>Arachnida</taxon>
        <taxon>Acari</taxon>
        <taxon>Parasitiformes</taxon>
        <taxon>Ixodida</taxon>
        <taxon>Ixodoidea</taxon>
        <taxon>Ixodidae</taxon>
        <taxon>Rhipicephalinae</taxon>
        <taxon>Rhipicephalus</taxon>
        <taxon>Rhipicephalus</taxon>
    </lineage>
</organism>
<evidence type="ECO:0000256" key="11">
    <source>
        <dbReference type="SAM" id="MobiDB-lite"/>
    </source>
</evidence>
<dbReference type="PROSITE" id="PS51802">
    <property type="entry name" value="ZF_CCHHC"/>
    <property type="match status" value="2"/>
</dbReference>
<feature type="compositionally biased region" description="Pro residues" evidence="11">
    <location>
        <begin position="1"/>
        <end position="11"/>
    </location>
</feature>
<dbReference type="GO" id="GO:0005634">
    <property type="term" value="C:nucleus"/>
    <property type="evidence" value="ECO:0007669"/>
    <property type="project" value="UniProtKB-SubCell"/>
</dbReference>
<evidence type="ECO:0000313" key="12">
    <source>
        <dbReference type="EMBL" id="JAP79450.1"/>
    </source>
</evidence>
<name>A0A131YLY8_RHIAP</name>
<evidence type="ECO:0000256" key="6">
    <source>
        <dbReference type="ARBA" id="ARBA00022833"/>
    </source>
</evidence>
<evidence type="ECO:0000256" key="5">
    <source>
        <dbReference type="ARBA" id="ARBA00022771"/>
    </source>
</evidence>
<feature type="region of interest" description="Disordered" evidence="11">
    <location>
        <begin position="376"/>
        <end position="396"/>
    </location>
</feature>
<keyword evidence="6" id="KW-0862">Zinc</keyword>
<feature type="region of interest" description="Disordered" evidence="11">
    <location>
        <begin position="1"/>
        <end position="39"/>
    </location>
</feature>
<dbReference type="GO" id="GO:0000978">
    <property type="term" value="F:RNA polymerase II cis-regulatory region sequence-specific DNA binding"/>
    <property type="evidence" value="ECO:0007669"/>
    <property type="project" value="TreeGrafter"/>
</dbReference>
<evidence type="ECO:0000256" key="2">
    <source>
        <dbReference type="ARBA" id="ARBA00010194"/>
    </source>
</evidence>